<comment type="caution">
    <text evidence="2">The sequence shown here is derived from an EMBL/GenBank/DDBJ whole genome shotgun (WGS) entry which is preliminary data.</text>
</comment>
<protein>
    <submittedName>
        <fullName evidence="2">Uncharacterized protein</fullName>
    </submittedName>
</protein>
<evidence type="ECO:0000256" key="1">
    <source>
        <dbReference type="SAM" id="MobiDB-lite"/>
    </source>
</evidence>
<evidence type="ECO:0000313" key="3">
    <source>
        <dbReference type="Proteomes" id="UP000324800"/>
    </source>
</evidence>
<dbReference type="Proteomes" id="UP000324800">
    <property type="component" value="Unassembled WGS sequence"/>
</dbReference>
<proteinExistence type="predicted"/>
<evidence type="ECO:0000313" key="2">
    <source>
        <dbReference type="EMBL" id="KAA6381244.1"/>
    </source>
</evidence>
<gene>
    <name evidence="2" type="ORF">EZS28_023228</name>
</gene>
<accession>A0A5J4VFQ6</accession>
<dbReference type="EMBL" id="SNRW01007435">
    <property type="protein sequence ID" value="KAA6381244.1"/>
    <property type="molecule type" value="Genomic_DNA"/>
</dbReference>
<feature type="region of interest" description="Disordered" evidence="1">
    <location>
        <begin position="122"/>
        <end position="176"/>
    </location>
</feature>
<organism evidence="2 3">
    <name type="scientific">Streblomastix strix</name>
    <dbReference type="NCBI Taxonomy" id="222440"/>
    <lineage>
        <taxon>Eukaryota</taxon>
        <taxon>Metamonada</taxon>
        <taxon>Preaxostyla</taxon>
        <taxon>Oxymonadida</taxon>
        <taxon>Streblomastigidae</taxon>
        <taxon>Streblomastix</taxon>
    </lineage>
</organism>
<sequence>MASAFAGGLFPLSPFPDVTEVKHDPVLERMRERLREVARYLPFYWRNFYLLGLVELKRGAFTEAGKMLRLALDRLPDGQSSQNYQVINYCIAMSDYQQSLQALQTKTTSTEPEFVEFAEIKSDDDEDEELNEDKGQEIDIEKEQQQQQRSGMDKDIKSEDDGDISNTQPASDGALEELSSIHSNIKPSNLPQRSLIFNVGFDKEKQ</sequence>
<reference evidence="2 3" key="1">
    <citation type="submission" date="2019-03" db="EMBL/GenBank/DDBJ databases">
        <title>Single cell metagenomics reveals metabolic interactions within the superorganism composed of flagellate Streblomastix strix and complex community of Bacteroidetes bacteria on its surface.</title>
        <authorList>
            <person name="Treitli S.C."/>
            <person name="Kolisko M."/>
            <person name="Husnik F."/>
            <person name="Keeling P."/>
            <person name="Hampl V."/>
        </authorList>
    </citation>
    <scope>NUCLEOTIDE SEQUENCE [LARGE SCALE GENOMIC DNA]</scope>
    <source>
        <strain evidence="2">ST1C</strain>
    </source>
</reference>
<feature type="compositionally biased region" description="Basic and acidic residues" evidence="1">
    <location>
        <begin position="132"/>
        <end position="144"/>
    </location>
</feature>
<name>A0A5J4VFQ6_9EUKA</name>
<dbReference type="AlphaFoldDB" id="A0A5J4VFQ6"/>
<feature type="compositionally biased region" description="Acidic residues" evidence="1">
    <location>
        <begin position="122"/>
        <end position="131"/>
    </location>
</feature>